<dbReference type="SUPFAM" id="SSF53597">
    <property type="entry name" value="Dihydrofolate reductase-like"/>
    <property type="match status" value="1"/>
</dbReference>
<dbReference type="PANTHER" id="PTHR38011">
    <property type="entry name" value="DIHYDROFOLATE REDUCTASE FAMILY PROTEIN (AFU_ORTHOLOGUE AFUA_8G06820)"/>
    <property type="match status" value="1"/>
</dbReference>
<dbReference type="Gene3D" id="3.40.430.10">
    <property type="entry name" value="Dihydrofolate Reductase, subunit A"/>
    <property type="match status" value="1"/>
</dbReference>
<sequence length="186" mass="20083">MGTLAYAVTVSLDGYAADADGDFQWTGPSSDVFDVHVERMAEVSTEVLGRRTYALMGYWDDYPDDDGTPAEREFARRWRAVDKVVASSTLTPGELGPGSVRLVPDLDLDQLRRIVDAAPGVVEIFGPTLAAPAIRAGMVDEFHLFVVPKLVGGGLRALPDGVDLDLTLAGHRVFGDGLVYLRYRAG</sequence>
<dbReference type="EMBL" id="BAAAZW010000004">
    <property type="protein sequence ID" value="GAA3957989.1"/>
    <property type="molecule type" value="Genomic_DNA"/>
</dbReference>
<dbReference type="RefSeq" id="WP_344782543.1">
    <property type="nucleotide sequence ID" value="NZ_BAAAZW010000004.1"/>
</dbReference>
<comment type="caution">
    <text evidence="2">The sequence shown here is derived from an EMBL/GenBank/DDBJ whole genome shotgun (WGS) entry which is preliminary data.</text>
</comment>
<evidence type="ECO:0000313" key="3">
    <source>
        <dbReference type="Proteomes" id="UP001418444"/>
    </source>
</evidence>
<reference evidence="3" key="1">
    <citation type="journal article" date="2019" name="Int. J. Syst. Evol. Microbiol.">
        <title>The Global Catalogue of Microorganisms (GCM) 10K type strain sequencing project: providing services to taxonomists for standard genome sequencing and annotation.</title>
        <authorList>
            <consortium name="The Broad Institute Genomics Platform"/>
            <consortium name="The Broad Institute Genome Sequencing Center for Infectious Disease"/>
            <person name="Wu L."/>
            <person name="Ma J."/>
        </authorList>
    </citation>
    <scope>NUCLEOTIDE SEQUENCE [LARGE SCALE GENOMIC DNA]</scope>
    <source>
        <strain evidence="3">JCM 16923</strain>
    </source>
</reference>
<evidence type="ECO:0000313" key="2">
    <source>
        <dbReference type="EMBL" id="GAA3957989.1"/>
    </source>
</evidence>
<keyword evidence="3" id="KW-1185">Reference proteome</keyword>
<dbReference type="PANTHER" id="PTHR38011:SF11">
    <property type="entry name" value="2,5-DIAMINO-6-RIBOSYLAMINO-4(3H)-PYRIMIDINONE 5'-PHOSPHATE REDUCTASE"/>
    <property type="match status" value="1"/>
</dbReference>
<dbReference type="Proteomes" id="UP001418444">
    <property type="component" value="Unassembled WGS sequence"/>
</dbReference>
<feature type="domain" description="Bacterial bifunctional deaminase-reductase C-terminal" evidence="1">
    <location>
        <begin position="5"/>
        <end position="179"/>
    </location>
</feature>
<gene>
    <name evidence="2" type="ORF">GCM10022231_16630</name>
</gene>
<evidence type="ECO:0000259" key="1">
    <source>
        <dbReference type="Pfam" id="PF01872"/>
    </source>
</evidence>
<accession>A0ABP7P1A1</accession>
<dbReference type="InterPro" id="IPR002734">
    <property type="entry name" value="RibDG_C"/>
</dbReference>
<dbReference type="InterPro" id="IPR050765">
    <property type="entry name" value="Riboflavin_Biosynth_HTPR"/>
</dbReference>
<proteinExistence type="predicted"/>
<name>A0ABP7P1A1_9ACTN</name>
<organism evidence="2 3">
    <name type="scientific">Gordonia caeni</name>
    <dbReference type="NCBI Taxonomy" id="1007097"/>
    <lineage>
        <taxon>Bacteria</taxon>
        <taxon>Bacillati</taxon>
        <taxon>Actinomycetota</taxon>
        <taxon>Actinomycetes</taxon>
        <taxon>Mycobacteriales</taxon>
        <taxon>Gordoniaceae</taxon>
        <taxon>Gordonia</taxon>
    </lineage>
</organism>
<dbReference type="Pfam" id="PF01872">
    <property type="entry name" value="RibD_C"/>
    <property type="match status" value="1"/>
</dbReference>
<protein>
    <submittedName>
        <fullName evidence="2">Dihydrofolate reductase family protein</fullName>
    </submittedName>
</protein>
<dbReference type="InterPro" id="IPR024072">
    <property type="entry name" value="DHFR-like_dom_sf"/>
</dbReference>